<dbReference type="SUPFAM" id="SSF54427">
    <property type="entry name" value="NTF2-like"/>
    <property type="match status" value="1"/>
</dbReference>
<keyword evidence="3" id="KW-1185">Reference proteome</keyword>
<dbReference type="InterPro" id="IPR037401">
    <property type="entry name" value="SnoaL-like"/>
</dbReference>
<dbReference type="Pfam" id="PF12680">
    <property type="entry name" value="SnoaL_2"/>
    <property type="match status" value="1"/>
</dbReference>
<dbReference type="Proteomes" id="UP000239504">
    <property type="component" value="Unassembled WGS sequence"/>
</dbReference>
<accession>A0A2S7JZC2</accession>
<dbReference type="EMBL" id="PJCH01000017">
    <property type="protein sequence ID" value="PQA85594.1"/>
    <property type="molecule type" value="Genomic_DNA"/>
</dbReference>
<feature type="domain" description="SnoaL-like" evidence="1">
    <location>
        <begin position="13"/>
        <end position="109"/>
    </location>
</feature>
<dbReference type="InterPro" id="IPR032710">
    <property type="entry name" value="NTF2-like_dom_sf"/>
</dbReference>
<evidence type="ECO:0000313" key="2">
    <source>
        <dbReference type="EMBL" id="PQA85594.1"/>
    </source>
</evidence>
<comment type="caution">
    <text evidence="2">The sequence shown here is derived from an EMBL/GenBank/DDBJ whole genome shotgun (WGS) entry which is preliminary data.</text>
</comment>
<protein>
    <recommendedName>
        <fullName evidence="1">SnoaL-like domain-containing protein</fullName>
    </recommendedName>
</protein>
<proteinExistence type="predicted"/>
<dbReference type="AlphaFoldDB" id="A0A2S7JZC2"/>
<name>A0A2S7JZC2_9PROT</name>
<evidence type="ECO:0000259" key="1">
    <source>
        <dbReference type="Pfam" id="PF12680"/>
    </source>
</evidence>
<sequence>MTELKDSAQTALARWREVAASGDFSKVGEIARKDVIFRSPVVYKPYKGREALTLVLTTVIKVFEDFTYHRQFVSEDGLSVALEFSAHVGGKELKGADFIKFGEDGMIEEFEVMIRPASGLMALGQAMGAKLEGKLDILKGGDA</sequence>
<dbReference type="RefSeq" id="WP_104832234.1">
    <property type="nucleotide sequence ID" value="NZ_PJCH01000017.1"/>
</dbReference>
<gene>
    <name evidence="2" type="ORF">CW354_21905</name>
</gene>
<reference evidence="2 3" key="1">
    <citation type="submission" date="2017-12" db="EMBL/GenBank/DDBJ databases">
        <authorList>
            <person name="Hurst M.R.H."/>
        </authorList>
    </citation>
    <scope>NUCLEOTIDE SEQUENCE [LARGE SCALE GENOMIC DNA]</scope>
    <source>
        <strain evidence="2 3">SY-3-19</strain>
    </source>
</reference>
<dbReference type="Gene3D" id="3.10.450.50">
    <property type="match status" value="1"/>
</dbReference>
<dbReference type="OrthoDB" id="1163083at2"/>
<evidence type="ECO:0000313" key="3">
    <source>
        <dbReference type="Proteomes" id="UP000239504"/>
    </source>
</evidence>
<organism evidence="2 3">
    <name type="scientific">Hyphococcus luteus</name>
    <dbReference type="NCBI Taxonomy" id="2058213"/>
    <lineage>
        <taxon>Bacteria</taxon>
        <taxon>Pseudomonadati</taxon>
        <taxon>Pseudomonadota</taxon>
        <taxon>Alphaproteobacteria</taxon>
        <taxon>Parvularculales</taxon>
        <taxon>Parvularculaceae</taxon>
        <taxon>Hyphococcus</taxon>
    </lineage>
</organism>